<accession>A0A3N4PZC8</accession>
<reference evidence="2 3" key="1">
    <citation type="submission" date="2018-11" db="EMBL/GenBank/DDBJ databases">
        <title>Chitinophaga lutea sp.nov., isolate from arsenic contaminated soil.</title>
        <authorList>
            <person name="Zong Y."/>
        </authorList>
    </citation>
    <scope>NUCLEOTIDE SEQUENCE [LARGE SCALE GENOMIC DNA]</scope>
    <source>
        <strain evidence="2 3">ZY74</strain>
    </source>
</reference>
<evidence type="ECO:0000259" key="1">
    <source>
        <dbReference type="Pfam" id="PF13847"/>
    </source>
</evidence>
<comment type="caution">
    <text evidence="2">The sequence shown here is derived from an EMBL/GenBank/DDBJ whole genome shotgun (WGS) entry which is preliminary data.</text>
</comment>
<dbReference type="OrthoDB" id="962475at2"/>
<gene>
    <name evidence="2" type="ORF">EGT74_04270</name>
</gene>
<dbReference type="InterPro" id="IPR025714">
    <property type="entry name" value="Methyltranfer_dom"/>
</dbReference>
<proteinExistence type="predicted"/>
<protein>
    <submittedName>
        <fullName evidence="2">Methyltransferase domain-containing protein</fullName>
    </submittedName>
</protein>
<dbReference type="AlphaFoldDB" id="A0A3N4PZC8"/>
<dbReference type="EMBL" id="RPDH01000001">
    <property type="protein sequence ID" value="RPE12765.1"/>
    <property type="molecule type" value="Genomic_DNA"/>
</dbReference>
<dbReference type="CDD" id="cd02440">
    <property type="entry name" value="AdoMet_MTases"/>
    <property type="match status" value="1"/>
</dbReference>
<evidence type="ECO:0000313" key="2">
    <source>
        <dbReference type="EMBL" id="RPE12765.1"/>
    </source>
</evidence>
<organism evidence="2 3">
    <name type="scientific">Chitinophaga lutea</name>
    <dbReference type="NCBI Taxonomy" id="2488634"/>
    <lineage>
        <taxon>Bacteria</taxon>
        <taxon>Pseudomonadati</taxon>
        <taxon>Bacteroidota</taxon>
        <taxon>Chitinophagia</taxon>
        <taxon>Chitinophagales</taxon>
        <taxon>Chitinophagaceae</taxon>
        <taxon>Chitinophaga</taxon>
    </lineage>
</organism>
<keyword evidence="2" id="KW-0489">Methyltransferase</keyword>
<dbReference type="SUPFAM" id="SSF53335">
    <property type="entry name" value="S-adenosyl-L-methionine-dependent methyltransferases"/>
    <property type="match status" value="1"/>
</dbReference>
<keyword evidence="3" id="KW-1185">Reference proteome</keyword>
<name>A0A3N4PZC8_9BACT</name>
<keyword evidence="2" id="KW-0808">Transferase</keyword>
<dbReference type="Gene3D" id="3.40.50.150">
    <property type="entry name" value="Vaccinia Virus protein VP39"/>
    <property type="match status" value="1"/>
</dbReference>
<dbReference type="Proteomes" id="UP000278351">
    <property type="component" value="Unassembled WGS sequence"/>
</dbReference>
<dbReference type="InterPro" id="IPR029063">
    <property type="entry name" value="SAM-dependent_MTases_sf"/>
</dbReference>
<evidence type="ECO:0000313" key="3">
    <source>
        <dbReference type="Proteomes" id="UP000278351"/>
    </source>
</evidence>
<feature type="domain" description="Methyltransferase" evidence="1">
    <location>
        <begin position="52"/>
        <end position="119"/>
    </location>
</feature>
<dbReference type="RefSeq" id="WP_123845281.1">
    <property type="nucleotide sequence ID" value="NZ_RPDH01000001.1"/>
</dbReference>
<dbReference type="GO" id="GO:0008168">
    <property type="term" value="F:methyltransferase activity"/>
    <property type="evidence" value="ECO:0007669"/>
    <property type="project" value="UniProtKB-KW"/>
</dbReference>
<sequence>MMEHIITNGGLHTSNVMFDNLYPETIRRLSKHHWTPVAIARQAAHFLADAPGRRVLDIGSGVGKFCLIGAYFYPEAHFYGVEQRKELYAHAESARTLTQQANVHFIHGNFTALDFEDYDNFYFYNAFFENLDEGNRIDHQIEFSESLFVYYSQYLYTVLDHKPAGTRLVTFHSLENEVPPRYEVRGASADRLLKMWEKV</sequence>
<dbReference type="GO" id="GO:0032259">
    <property type="term" value="P:methylation"/>
    <property type="evidence" value="ECO:0007669"/>
    <property type="project" value="UniProtKB-KW"/>
</dbReference>
<dbReference type="Pfam" id="PF13847">
    <property type="entry name" value="Methyltransf_31"/>
    <property type="match status" value="1"/>
</dbReference>